<sequence length="105" mass="12398">MTQLNSHSQPHRGRLFPERTISVEEQVKRQVELEAFQQRGRVIFEKLRPELIEKHYNWFIYIEPDSGDYFIAPDSMVAVQQALEKYPQGRFATFRLNETGVCGRI</sequence>
<evidence type="ECO:0000313" key="1">
    <source>
        <dbReference type="EMBL" id="MBE9024819.1"/>
    </source>
</evidence>
<dbReference type="AlphaFoldDB" id="A0A8J6ZNZ0"/>
<evidence type="ECO:0000313" key="2">
    <source>
        <dbReference type="Proteomes" id="UP000622533"/>
    </source>
</evidence>
<protein>
    <submittedName>
        <fullName evidence="1">Uncharacterized protein</fullName>
    </submittedName>
</protein>
<accession>A0A8J6ZNZ0</accession>
<reference evidence="1" key="1">
    <citation type="submission" date="2020-10" db="EMBL/GenBank/DDBJ databases">
        <authorList>
            <person name="Castelo-Branco R."/>
            <person name="Eusebio N."/>
            <person name="Adriana R."/>
            <person name="Vieira A."/>
            <person name="Brugerolle De Fraissinette N."/>
            <person name="Rezende De Castro R."/>
            <person name="Schneider M.P."/>
            <person name="Vasconcelos V."/>
            <person name="Leao P.N."/>
        </authorList>
    </citation>
    <scope>NUCLEOTIDE SEQUENCE</scope>
    <source>
        <strain evidence="1">LEGE 12446</strain>
    </source>
</reference>
<organism evidence="1 2">
    <name type="scientific">Desmonostoc muscorum LEGE 12446</name>
    <dbReference type="NCBI Taxonomy" id="1828758"/>
    <lineage>
        <taxon>Bacteria</taxon>
        <taxon>Bacillati</taxon>
        <taxon>Cyanobacteriota</taxon>
        <taxon>Cyanophyceae</taxon>
        <taxon>Nostocales</taxon>
        <taxon>Nostocaceae</taxon>
        <taxon>Desmonostoc</taxon>
    </lineage>
</organism>
<gene>
    <name evidence="1" type="ORF">IQ276_21040</name>
</gene>
<proteinExistence type="predicted"/>
<dbReference type="EMBL" id="JADEXS010000319">
    <property type="protein sequence ID" value="MBE9024819.1"/>
    <property type="molecule type" value="Genomic_DNA"/>
</dbReference>
<keyword evidence="2" id="KW-1185">Reference proteome</keyword>
<comment type="caution">
    <text evidence="1">The sequence shown here is derived from an EMBL/GenBank/DDBJ whole genome shotgun (WGS) entry which is preliminary data.</text>
</comment>
<dbReference type="Proteomes" id="UP000622533">
    <property type="component" value="Unassembled WGS sequence"/>
</dbReference>
<dbReference type="RefSeq" id="WP_193919468.1">
    <property type="nucleotide sequence ID" value="NZ_JADEXS020000001.1"/>
</dbReference>
<name>A0A8J6ZNZ0_DESMC</name>